<gene>
    <name evidence="2" type="ORF">FPL22_17260</name>
</gene>
<evidence type="ECO:0000313" key="3">
    <source>
        <dbReference type="Proteomes" id="UP000315648"/>
    </source>
</evidence>
<proteinExistence type="predicted"/>
<dbReference type="AlphaFoldDB" id="A0A556QDG0"/>
<reference evidence="2 3" key="1">
    <citation type="submission" date="2019-07" db="EMBL/GenBank/DDBJ databases">
        <title>Description of 53C-WASEF.</title>
        <authorList>
            <person name="Pitt A."/>
            <person name="Hahn M.W."/>
        </authorList>
    </citation>
    <scope>NUCLEOTIDE SEQUENCE [LARGE SCALE GENOMIC DNA]</scope>
    <source>
        <strain evidence="2 3">53C-WASEF</strain>
    </source>
</reference>
<comment type="caution">
    <text evidence="2">The sequence shown here is derived from an EMBL/GenBank/DDBJ whole genome shotgun (WGS) entry which is preliminary data.</text>
</comment>
<dbReference type="RefSeq" id="WP_144354292.1">
    <property type="nucleotide sequence ID" value="NZ_CBCRVV010000047.1"/>
</dbReference>
<protein>
    <submittedName>
        <fullName evidence="2">Uncharacterized protein</fullName>
    </submittedName>
</protein>
<keyword evidence="1" id="KW-0472">Membrane</keyword>
<dbReference type="Proteomes" id="UP000315648">
    <property type="component" value="Unassembled WGS sequence"/>
</dbReference>
<feature type="transmembrane region" description="Helical" evidence="1">
    <location>
        <begin position="28"/>
        <end position="51"/>
    </location>
</feature>
<organism evidence="2 3">
    <name type="scientific">Rariglobus hedericola</name>
    <dbReference type="NCBI Taxonomy" id="2597822"/>
    <lineage>
        <taxon>Bacteria</taxon>
        <taxon>Pseudomonadati</taxon>
        <taxon>Verrucomicrobiota</taxon>
        <taxon>Opitutia</taxon>
        <taxon>Opitutales</taxon>
        <taxon>Opitutaceae</taxon>
        <taxon>Rariglobus</taxon>
    </lineage>
</organism>
<keyword evidence="1" id="KW-0812">Transmembrane</keyword>
<feature type="transmembrane region" description="Helical" evidence="1">
    <location>
        <begin position="71"/>
        <end position="89"/>
    </location>
</feature>
<name>A0A556QDG0_9BACT</name>
<keyword evidence="1" id="KW-1133">Transmembrane helix</keyword>
<dbReference type="EMBL" id="VMBG01000005">
    <property type="protein sequence ID" value="TSJ74693.1"/>
    <property type="molecule type" value="Genomic_DNA"/>
</dbReference>
<evidence type="ECO:0000256" key="1">
    <source>
        <dbReference type="SAM" id="Phobius"/>
    </source>
</evidence>
<evidence type="ECO:0000313" key="2">
    <source>
        <dbReference type="EMBL" id="TSJ74693.1"/>
    </source>
</evidence>
<keyword evidence="3" id="KW-1185">Reference proteome</keyword>
<sequence length="91" mass="9430">MNPSDQIPASVQSTLDAMNKKERKSYGFGGRIAFFIFIAAVILAMSAAIYVPFAIGASMSAGGGGGNSPLALIPIMAFIGILVSGVFIFKK</sequence>
<accession>A0A556QDG0</accession>